<dbReference type="PANTHER" id="PTHR46082:SF6">
    <property type="entry name" value="AAA+ ATPASE DOMAIN-CONTAINING PROTEIN-RELATED"/>
    <property type="match status" value="1"/>
</dbReference>
<proteinExistence type="predicted"/>
<evidence type="ECO:0000256" key="1">
    <source>
        <dbReference type="SAM" id="MobiDB-lite"/>
    </source>
</evidence>
<name>A0A2T0K1U1_9ACTN</name>
<evidence type="ECO:0000313" key="3">
    <source>
        <dbReference type="EMBL" id="PRX16572.1"/>
    </source>
</evidence>
<protein>
    <submittedName>
        <fullName evidence="3">Tetratricopeptide repeat protein</fullName>
    </submittedName>
</protein>
<dbReference type="Proteomes" id="UP000239415">
    <property type="component" value="Unassembled WGS sequence"/>
</dbReference>
<dbReference type="SUPFAM" id="SSF48452">
    <property type="entry name" value="TPR-like"/>
    <property type="match status" value="1"/>
</dbReference>
<dbReference type="InterPro" id="IPR027417">
    <property type="entry name" value="P-loop_NTPase"/>
</dbReference>
<dbReference type="EMBL" id="PVMZ01000019">
    <property type="protein sequence ID" value="PRX16572.1"/>
    <property type="molecule type" value="Genomic_DNA"/>
</dbReference>
<dbReference type="SUPFAM" id="SSF52540">
    <property type="entry name" value="P-loop containing nucleoside triphosphate hydrolases"/>
    <property type="match status" value="1"/>
</dbReference>
<keyword evidence="4" id="KW-1185">Reference proteome</keyword>
<dbReference type="InterPro" id="IPR011990">
    <property type="entry name" value="TPR-like_helical_dom_sf"/>
</dbReference>
<dbReference type="Gene3D" id="3.40.50.300">
    <property type="entry name" value="P-loop containing nucleotide triphosphate hydrolases"/>
    <property type="match status" value="1"/>
</dbReference>
<evidence type="ECO:0000313" key="4">
    <source>
        <dbReference type="Proteomes" id="UP000239415"/>
    </source>
</evidence>
<sequence>MPSRLGGRPSGAVRIRTPDGEPLTTTLLDQLRRLHLAAGEPSRSQLKKDADLGGHHVGRSTLDEALTKPGASWPTVAALVDACVRHARRSGRPLTAEQRDPAQWRSLYEAGRRTSTSAVRLIGLIPPAATHFQSRPVAEAGVRVLSGLGGVGKTQLAAAHARARLAAGDLVIWADASSRDAIVSRWADAGEQLSRATPADPERAAQRFLSWLATASRPWLIVLDDLADPRDLRGLQPPAGTAAGQILITTRLRDTAAVEHGEPVEIGVFTEAEAGGYLRAALPGRLADDVAGVSADLGRLPVAMAQAAAYMTDLDISCTEYRRRFADRRRRMDDLFPAEDRVPGDYRWTVPVTWSLSIEAADRSSPAGLARPLLEMAGVLDSGGIPADVFTAEPARTWFSYTGPTESGAPQWRERGADEIRDGLRRLHLFSLVTFEDGLVRVHDLVQRAVRDRTDPDRLDAVAWAAGDALLAAWPYDEGARAQSFRASAAALDRHTGGSLWTGDEYHAVLTVAGRSLGEAGQVAAAAEHFRELHALSAERLGADHPYTLAALGNRTIWQGETGDHASTTTARELVDARRRVFGDDHPDTLTARHTLARQHMRDGDFDSAAAELESILRTRTAILGPAHPDTLTAWHNLATCRGENDPAAAADEFENVLAKTREVLGDDHPDTLSSRHELARWRSAAENPEQAAAEFEALLADRIRVLGPDHPQTLSTRSELIHATTRSGRETDPAGRFAALLDDQLRILGPDHPETLRTRLNLVDAGRGEPEEVLDDLIRVVGPAHPMTAQAAFLRALIRDPEDLMLSVPEGLWQAMLRVLGPDDPWTAGQGELVAAIREHRSRE</sequence>
<gene>
    <name evidence="3" type="ORF">CLV67_119153</name>
</gene>
<dbReference type="Gene3D" id="1.25.40.10">
    <property type="entry name" value="Tetratricopeptide repeat domain"/>
    <property type="match status" value="2"/>
</dbReference>
<feature type="region of interest" description="Disordered" evidence="1">
    <location>
        <begin position="1"/>
        <end position="21"/>
    </location>
</feature>
<dbReference type="InterPro" id="IPR002182">
    <property type="entry name" value="NB-ARC"/>
</dbReference>
<feature type="domain" description="NB-ARC" evidence="2">
    <location>
        <begin position="141"/>
        <end position="271"/>
    </location>
</feature>
<organism evidence="3 4">
    <name type="scientific">Actinoplanes italicus</name>
    <dbReference type="NCBI Taxonomy" id="113567"/>
    <lineage>
        <taxon>Bacteria</taxon>
        <taxon>Bacillati</taxon>
        <taxon>Actinomycetota</taxon>
        <taxon>Actinomycetes</taxon>
        <taxon>Micromonosporales</taxon>
        <taxon>Micromonosporaceae</taxon>
        <taxon>Actinoplanes</taxon>
    </lineage>
</organism>
<reference evidence="3 4" key="1">
    <citation type="submission" date="2018-03" db="EMBL/GenBank/DDBJ databases">
        <title>Genomic Encyclopedia of Archaeal and Bacterial Type Strains, Phase II (KMG-II): from individual species to whole genera.</title>
        <authorList>
            <person name="Goeker M."/>
        </authorList>
    </citation>
    <scope>NUCLEOTIDE SEQUENCE [LARGE SCALE GENOMIC DNA]</scope>
    <source>
        <strain evidence="3 4">DSM 43146</strain>
    </source>
</reference>
<dbReference type="PANTHER" id="PTHR46082">
    <property type="entry name" value="ATP/GTP-BINDING PROTEIN-RELATED"/>
    <property type="match status" value="1"/>
</dbReference>
<comment type="caution">
    <text evidence="3">The sequence shown here is derived from an EMBL/GenBank/DDBJ whole genome shotgun (WGS) entry which is preliminary data.</text>
</comment>
<dbReference type="InterPro" id="IPR053137">
    <property type="entry name" value="NLR-like"/>
</dbReference>
<accession>A0A2T0K1U1</accession>
<dbReference type="Pfam" id="PF00931">
    <property type="entry name" value="NB-ARC"/>
    <property type="match status" value="1"/>
</dbReference>
<dbReference type="Pfam" id="PF13424">
    <property type="entry name" value="TPR_12"/>
    <property type="match status" value="1"/>
</dbReference>
<dbReference type="AlphaFoldDB" id="A0A2T0K1U1"/>
<evidence type="ECO:0000259" key="2">
    <source>
        <dbReference type="Pfam" id="PF00931"/>
    </source>
</evidence>
<dbReference type="Pfam" id="PF13374">
    <property type="entry name" value="TPR_10"/>
    <property type="match status" value="1"/>
</dbReference>
<dbReference type="OrthoDB" id="3210382at2"/>
<dbReference type="RefSeq" id="WP_106326946.1">
    <property type="nucleotide sequence ID" value="NZ_BOMO01000126.1"/>
</dbReference>
<dbReference type="GO" id="GO:0043531">
    <property type="term" value="F:ADP binding"/>
    <property type="evidence" value="ECO:0007669"/>
    <property type="project" value="InterPro"/>
</dbReference>